<name>A0A8H4RAV7_9HELO</name>
<dbReference type="SUPFAM" id="SSF48264">
    <property type="entry name" value="Cytochrome P450"/>
    <property type="match status" value="1"/>
</dbReference>
<evidence type="ECO:0008006" key="10">
    <source>
        <dbReference type="Google" id="ProtNLM"/>
    </source>
</evidence>
<dbReference type="GO" id="GO:0016705">
    <property type="term" value="F:oxidoreductase activity, acting on paired donors, with incorporation or reduction of molecular oxygen"/>
    <property type="evidence" value="ECO:0007669"/>
    <property type="project" value="InterPro"/>
</dbReference>
<dbReference type="GO" id="GO:0005506">
    <property type="term" value="F:iron ion binding"/>
    <property type="evidence" value="ECO:0007669"/>
    <property type="project" value="InterPro"/>
</dbReference>
<evidence type="ECO:0000256" key="6">
    <source>
        <dbReference type="ARBA" id="ARBA00023033"/>
    </source>
</evidence>
<proteinExistence type="inferred from homology"/>
<dbReference type="PANTHER" id="PTHR24305">
    <property type="entry name" value="CYTOCHROME P450"/>
    <property type="match status" value="1"/>
</dbReference>
<keyword evidence="7" id="KW-0812">Transmembrane</keyword>
<keyword evidence="7" id="KW-0472">Membrane</keyword>
<dbReference type="Gene3D" id="1.10.630.10">
    <property type="entry name" value="Cytochrome P450"/>
    <property type="match status" value="1"/>
</dbReference>
<evidence type="ECO:0000256" key="4">
    <source>
        <dbReference type="ARBA" id="ARBA00023002"/>
    </source>
</evidence>
<dbReference type="GO" id="GO:0004497">
    <property type="term" value="F:monooxygenase activity"/>
    <property type="evidence" value="ECO:0007669"/>
    <property type="project" value="UniProtKB-KW"/>
</dbReference>
<keyword evidence="4" id="KW-0560">Oxidoreductase</keyword>
<dbReference type="InterPro" id="IPR036396">
    <property type="entry name" value="Cyt_P450_sf"/>
</dbReference>
<organism evidence="8 9">
    <name type="scientific">Cudoniella acicularis</name>
    <dbReference type="NCBI Taxonomy" id="354080"/>
    <lineage>
        <taxon>Eukaryota</taxon>
        <taxon>Fungi</taxon>
        <taxon>Dikarya</taxon>
        <taxon>Ascomycota</taxon>
        <taxon>Pezizomycotina</taxon>
        <taxon>Leotiomycetes</taxon>
        <taxon>Helotiales</taxon>
        <taxon>Tricladiaceae</taxon>
        <taxon>Cudoniella</taxon>
    </lineage>
</organism>
<evidence type="ECO:0000313" key="9">
    <source>
        <dbReference type="Proteomes" id="UP000566819"/>
    </source>
</evidence>
<evidence type="ECO:0000313" key="8">
    <source>
        <dbReference type="EMBL" id="KAF4626138.1"/>
    </source>
</evidence>
<dbReference type="PANTHER" id="PTHR24305:SF157">
    <property type="entry name" value="N-ACETYLTRYPTOPHAN 6-HYDROXYLASE IVOC-RELATED"/>
    <property type="match status" value="1"/>
</dbReference>
<dbReference type="InterPro" id="IPR001128">
    <property type="entry name" value="Cyt_P450"/>
</dbReference>
<keyword evidence="3" id="KW-0479">Metal-binding</keyword>
<dbReference type="Proteomes" id="UP000566819">
    <property type="component" value="Unassembled WGS sequence"/>
</dbReference>
<evidence type="ECO:0000256" key="2">
    <source>
        <dbReference type="ARBA" id="ARBA00010617"/>
    </source>
</evidence>
<dbReference type="AlphaFoldDB" id="A0A8H4RAV7"/>
<comment type="caution">
    <text evidence="8">The sequence shown here is derived from an EMBL/GenBank/DDBJ whole genome shotgun (WGS) entry which is preliminary data.</text>
</comment>
<sequence length="283" mass="32779">MASELWNQLVCYSGLILVIWILYGSLWRLFLSPLSKFPGPKLAAWTLRYEFYFDVVKDGGGHYVWEIEKMHKKYGPVVRINPYELHFNDPEFYEEIYAGGNRERDKYAWQTSSGDSAQAMGFTIKHQHHRLRREALNPYFSKLSVLRLESRINDHVRRLCGRLEEYRLSQQPVNLTLAYLALTMDIITDYSFGKSSDMLEKKFTAKWKDTIAIIMRNTSVINHFSWLPRLMDKAPAFLAKALADVSALLDLKKDIQNQVRLVLAKPPNAKVDTIGSIDSPPLF</sequence>
<protein>
    <recommendedName>
        <fullName evidence="10">Cytochrome P450</fullName>
    </recommendedName>
</protein>
<accession>A0A8H4RAV7</accession>
<comment type="cofactor">
    <cofactor evidence="1">
        <name>heme</name>
        <dbReference type="ChEBI" id="CHEBI:30413"/>
    </cofactor>
</comment>
<reference evidence="8 9" key="1">
    <citation type="submission" date="2020-03" db="EMBL/GenBank/DDBJ databases">
        <title>Draft Genome Sequence of Cudoniella acicularis.</title>
        <authorList>
            <person name="Buettner E."/>
            <person name="Kellner H."/>
        </authorList>
    </citation>
    <scope>NUCLEOTIDE SEQUENCE [LARGE SCALE GENOMIC DNA]</scope>
    <source>
        <strain evidence="8 9">DSM 108380</strain>
    </source>
</reference>
<keyword evidence="5" id="KW-0408">Iron</keyword>
<dbReference type="EMBL" id="JAAMPI010001216">
    <property type="protein sequence ID" value="KAF4626138.1"/>
    <property type="molecule type" value="Genomic_DNA"/>
</dbReference>
<evidence type="ECO:0000256" key="7">
    <source>
        <dbReference type="SAM" id="Phobius"/>
    </source>
</evidence>
<dbReference type="InterPro" id="IPR050121">
    <property type="entry name" value="Cytochrome_P450_monoxygenase"/>
</dbReference>
<evidence type="ECO:0000256" key="5">
    <source>
        <dbReference type="ARBA" id="ARBA00023004"/>
    </source>
</evidence>
<feature type="transmembrane region" description="Helical" evidence="7">
    <location>
        <begin position="12"/>
        <end position="31"/>
    </location>
</feature>
<dbReference type="OrthoDB" id="3945418at2759"/>
<keyword evidence="9" id="KW-1185">Reference proteome</keyword>
<dbReference type="Pfam" id="PF00067">
    <property type="entry name" value="p450"/>
    <property type="match status" value="1"/>
</dbReference>
<gene>
    <name evidence="8" type="ORF">G7Y89_g12019</name>
</gene>
<keyword evidence="7" id="KW-1133">Transmembrane helix</keyword>
<evidence type="ECO:0000256" key="1">
    <source>
        <dbReference type="ARBA" id="ARBA00001971"/>
    </source>
</evidence>
<comment type="similarity">
    <text evidence="2">Belongs to the cytochrome P450 family.</text>
</comment>
<keyword evidence="6" id="KW-0503">Monooxygenase</keyword>
<evidence type="ECO:0000256" key="3">
    <source>
        <dbReference type="ARBA" id="ARBA00022723"/>
    </source>
</evidence>
<dbReference type="GO" id="GO:0020037">
    <property type="term" value="F:heme binding"/>
    <property type="evidence" value="ECO:0007669"/>
    <property type="project" value="InterPro"/>
</dbReference>